<dbReference type="Pfam" id="PF11303">
    <property type="entry name" value="DUF3105"/>
    <property type="match status" value="1"/>
</dbReference>
<dbReference type="Proteomes" id="UP001321473">
    <property type="component" value="Unassembled WGS sequence"/>
</dbReference>
<dbReference type="AlphaFoldDB" id="A0AAQ4EJE1"/>
<protein>
    <submittedName>
        <fullName evidence="3">Uncharacterized protein</fullName>
    </submittedName>
</protein>
<dbReference type="EMBL" id="JARKHS020014905">
    <property type="protein sequence ID" value="KAK8774862.1"/>
    <property type="molecule type" value="Genomic_DNA"/>
</dbReference>
<feature type="chain" id="PRO_5042897644" evidence="2">
    <location>
        <begin position="31"/>
        <end position="276"/>
    </location>
</feature>
<dbReference type="InterPro" id="IPR021454">
    <property type="entry name" value="DUF3105"/>
</dbReference>
<evidence type="ECO:0000256" key="2">
    <source>
        <dbReference type="SAM" id="SignalP"/>
    </source>
</evidence>
<name>A0AAQ4EJE1_AMBAM</name>
<accession>A0AAQ4EJE1</accession>
<proteinExistence type="predicted"/>
<dbReference type="GO" id="GO:0005737">
    <property type="term" value="C:cytoplasm"/>
    <property type="evidence" value="ECO:0007669"/>
    <property type="project" value="TreeGrafter"/>
</dbReference>
<evidence type="ECO:0000313" key="4">
    <source>
        <dbReference type="Proteomes" id="UP001321473"/>
    </source>
</evidence>
<dbReference type="PANTHER" id="PTHR34179">
    <property type="entry name" value="TUMOR PROTEIN P53-INDUCIBLE PROTEIN 13"/>
    <property type="match status" value="1"/>
</dbReference>
<keyword evidence="2" id="KW-0732">Signal</keyword>
<keyword evidence="4" id="KW-1185">Reference proteome</keyword>
<evidence type="ECO:0000256" key="1">
    <source>
        <dbReference type="SAM" id="MobiDB-lite"/>
    </source>
</evidence>
<reference evidence="3 4" key="1">
    <citation type="journal article" date="2023" name="Arcadia Sci">
        <title>De novo assembly of a long-read Amblyomma americanum tick genome.</title>
        <authorList>
            <person name="Chou S."/>
            <person name="Poskanzer K.E."/>
            <person name="Rollins M."/>
            <person name="Thuy-Boun P.S."/>
        </authorList>
    </citation>
    <scope>NUCLEOTIDE SEQUENCE [LARGE SCALE GENOMIC DNA]</scope>
    <source>
        <strain evidence="3">F_SG_1</strain>
        <tissue evidence="3">Salivary glands</tissue>
    </source>
</reference>
<dbReference type="PANTHER" id="PTHR34179:SF1">
    <property type="entry name" value="TUMOR PROTEIN P53-INDUCIBLE PROTEIN 13"/>
    <property type="match status" value="1"/>
</dbReference>
<evidence type="ECO:0000313" key="3">
    <source>
        <dbReference type="EMBL" id="KAK8774862.1"/>
    </source>
</evidence>
<comment type="caution">
    <text evidence="3">The sequence shown here is derived from an EMBL/GenBank/DDBJ whole genome shotgun (WGS) entry which is preliminary data.</text>
</comment>
<sequence length="276" mass="31824">MHGDAPADRTGALLAVILLHCACMWVASHGREIAEDVDPEHPKEIPYLLQGPHGAKMGYINPECDDARSHLDVDYDGSPREYKCEKEDFLRYLDHGGWYRSIIKCHRIKKDYHPYHYCMNKRITYSGAIPTHEGHRPLWPVYGEYLYLPPQRWLHNIEHGAVVMLYHPCAPTWFVQKLRTIVKGCLRKHVITPYRRLSLKRPLALVAWGCRLEMSHVKTREVVHFIKKCALKGPEGKLSKEGQYDFKLLSKAVPPRGSDEEDSVLCPSVFDTDDLE</sequence>
<organism evidence="3 4">
    <name type="scientific">Amblyomma americanum</name>
    <name type="common">Lone star tick</name>
    <dbReference type="NCBI Taxonomy" id="6943"/>
    <lineage>
        <taxon>Eukaryota</taxon>
        <taxon>Metazoa</taxon>
        <taxon>Ecdysozoa</taxon>
        <taxon>Arthropoda</taxon>
        <taxon>Chelicerata</taxon>
        <taxon>Arachnida</taxon>
        <taxon>Acari</taxon>
        <taxon>Parasitiformes</taxon>
        <taxon>Ixodida</taxon>
        <taxon>Ixodoidea</taxon>
        <taxon>Ixodidae</taxon>
        <taxon>Amblyomminae</taxon>
        <taxon>Amblyomma</taxon>
    </lineage>
</organism>
<gene>
    <name evidence="3" type="ORF">V5799_010606</name>
</gene>
<feature type="signal peptide" evidence="2">
    <location>
        <begin position="1"/>
        <end position="30"/>
    </location>
</feature>
<feature type="region of interest" description="Disordered" evidence="1">
    <location>
        <begin position="253"/>
        <end position="276"/>
    </location>
</feature>